<reference evidence="2 3" key="2">
    <citation type="journal article" date="2012" name="BMC Genomics">
        <title>The genome of Pelobacter carbinolicus reveals surprising metabolic capabilities and physiological features.</title>
        <authorList>
            <person name="Aklujkar M."/>
            <person name="Haveman S.A."/>
            <person name="Didonato R.Jr."/>
            <person name="Chertkov O."/>
            <person name="Han C.S."/>
            <person name="Land M.L."/>
            <person name="Brown P."/>
            <person name="Lovley D.R."/>
        </authorList>
    </citation>
    <scope>NUCLEOTIDE SEQUENCE [LARGE SCALE GENOMIC DNA]</scope>
    <source>
        <strain evidence="3">DSM 2380 / NBRC 103641 / GraBd1</strain>
    </source>
</reference>
<reference evidence="3" key="1">
    <citation type="submission" date="2005-10" db="EMBL/GenBank/DDBJ databases">
        <title>Complete sequence of Pelobacter carbinolicus DSM 2380.</title>
        <authorList>
            <person name="Copeland A."/>
            <person name="Lucas S."/>
            <person name="Lapidus A."/>
            <person name="Barry K."/>
            <person name="Detter J.C."/>
            <person name="Glavina T."/>
            <person name="Hammon N."/>
            <person name="Israni S."/>
            <person name="Pitluck S."/>
            <person name="Chertkov O."/>
            <person name="Schmutz J."/>
            <person name="Larimer F."/>
            <person name="Land M."/>
            <person name="Kyrpides N."/>
            <person name="Ivanova N."/>
            <person name="Richardson P."/>
        </authorList>
    </citation>
    <scope>NUCLEOTIDE SEQUENCE [LARGE SCALE GENOMIC DNA]</scope>
    <source>
        <strain evidence="3">DSM 2380 / NBRC 103641 / GraBd1</strain>
    </source>
</reference>
<dbReference type="InterPro" id="IPR032710">
    <property type="entry name" value="NTF2-like_dom_sf"/>
</dbReference>
<dbReference type="SUPFAM" id="SSF54427">
    <property type="entry name" value="NTF2-like"/>
    <property type="match status" value="1"/>
</dbReference>
<dbReference type="HOGENOM" id="CLU_099590_0_0_7"/>
<organism evidence="2 3">
    <name type="scientific">Syntrophotalea carbinolica (strain DSM 2380 / NBRC 103641 / GraBd1)</name>
    <name type="common">Pelobacter carbinolicus</name>
    <dbReference type="NCBI Taxonomy" id="338963"/>
    <lineage>
        <taxon>Bacteria</taxon>
        <taxon>Pseudomonadati</taxon>
        <taxon>Thermodesulfobacteriota</taxon>
        <taxon>Desulfuromonadia</taxon>
        <taxon>Desulfuromonadales</taxon>
        <taxon>Syntrophotaleaceae</taxon>
        <taxon>Syntrophotalea</taxon>
    </lineage>
</organism>
<dbReference type="AlphaFoldDB" id="Q3A0I9"/>
<evidence type="ECO:0000313" key="3">
    <source>
        <dbReference type="Proteomes" id="UP000002534"/>
    </source>
</evidence>
<dbReference type="NCBIfam" id="NF002449">
    <property type="entry name" value="PRK01617.1"/>
    <property type="match status" value="1"/>
</dbReference>
<dbReference type="PANTHER" id="PTHR33747:SF1">
    <property type="entry name" value="ADENYLATE CYCLASE-ASSOCIATED CAP C-TERMINAL DOMAIN-CONTAINING PROTEIN"/>
    <property type="match status" value="1"/>
</dbReference>
<protein>
    <submittedName>
        <fullName evidence="2">SEC-C motif domain protein</fullName>
    </submittedName>
</protein>
<dbReference type="InterPro" id="IPR048469">
    <property type="entry name" value="YchJ-like_M"/>
</dbReference>
<proteinExistence type="predicted"/>
<dbReference type="NCBIfam" id="NF002486">
    <property type="entry name" value="PRK01752.1"/>
    <property type="match status" value="1"/>
</dbReference>
<gene>
    <name evidence="2" type="ordered locus">Pcar_2883</name>
</gene>
<feature type="domain" description="YchJ-like middle NTF2-like" evidence="1">
    <location>
        <begin position="28"/>
        <end position="127"/>
    </location>
</feature>
<name>Q3A0I9_SYNC1</name>
<dbReference type="EMBL" id="CP000142">
    <property type="protein sequence ID" value="ABA90118.1"/>
    <property type="molecule type" value="Genomic_DNA"/>
</dbReference>
<dbReference type="OrthoDB" id="21421at2"/>
<dbReference type="PANTHER" id="PTHR33747">
    <property type="entry name" value="UPF0225 PROTEIN SCO1677"/>
    <property type="match status" value="1"/>
</dbReference>
<accession>Q3A0I9</accession>
<dbReference type="SUPFAM" id="SSF103642">
    <property type="entry name" value="Sec-C motif"/>
    <property type="match status" value="1"/>
</dbReference>
<evidence type="ECO:0000313" key="2">
    <source>
        <dbReference type="EMBL" id="ABA90118.1"/>
    </source>
</evidence>
<dbReference type="RefSeq" id="WP_011342669.1">
    <property type="nucleotide sequence ID" value="NC_007498.2"/>
</dbReference>
<dbReference type="InterPro" id="IPR004027">
    <property type="entry name" value="SEC_C_motif"/>
</dbReference>
<dbReference type="Pfam" id="PF02810">
    <property type="entry name" value="SEC-C"/>
    <property type="match status" value="2"/>
</dbReference>
<evidence type="ECO:0000259" key="1">
    <source>
        <dbReference type="Pfam" id="PF17775"/>
    </source>
</evidence>
<dbReference type="KEGG" id="pca:Pcar_2883"/>
<dbReference type="Pfam" id="PF17775">
    <property type="entry name" value="YchJ_M-like"/>
    <property type="match status" value="1"/>
</dbReference>
<keyword evidence="3" id="KW-1185">Reference proteome</keyword>
<dbReference type="eggNOG" id="COG3012">
    <property type="taxonomic scope" value="Bacteria"/>
</dbReference>
<dbReference type="Proteomes" id="UP000002534">
    <property type="component" value="Chromosome"/>
</dbReference>
<sequence>MNSCPCGSGNDYAACCEPIIIGKKPAETAEQLMRARYSAHVKVEVDFLYTSTHPDYREGYDHKGTKTWAEDSQWHGLEIIATTDGGPKDETGEVEFVARFRDKEGLHSHCERGQFKRHDKQWRFTEGIMVKAQPRSVTKIGRNDPCICGSGKKYKKCCGK</sequence>
<dbReference type="Gene3D" id="3.10.450.50">
    <property type="match status" value="1"/>
</dbReference>